<keyword evidence="2" id="KW-1185">Reference proteome</keyword>
<dbReference type="Proteomes" id="UP001285441">
    <property type="component" value="Unassembled WGS sequence"/>
</dbReference>
<accession>A0AAE0TZ70</accession>
<sequence length="167" mass="18197">SVAFLCCRPAGFDPSEKLGKLLAAIHGPVPAYDKIGFSMERFFARTEVGRGAKRVNWSVQTHTRMFAPPGNHVLAGDVVVEDKKEDLDMAAARLRVELQTLTRLPKTGALVFSFKTYLYQLTDIKAEGLGPLLADSIEGLGAGNAPGMWVYKGGVRWGKAVCEFLRA</sequence>
<proteinExistence type="predicted"/>
<evidence type="ECO:0000313" key="1">
    <source>
        <dbReference type="EMBL" id="KAK3384892.1"/>
    </source>
</evidence>
<gene>
    <name evidence="1" type="ORF">B0H63DRAFT_395002</name>
</gene>
<name>A0AAE0TZ70_9PEZI</name>
<feature type="non-terminal residue" evidence="1">
    <location>
        <position position="167"/>
    </location>
</feature>
<dbReference type="InterPro" id="IPR021848">
    <property type="entry name" value="HODM_asu-like"/>
</dbReference>
<dbReference type="Pfam" id="PF11927">
    <property type="entry name" value="HODM_asu-like"/>
    <property type="match status" value="1"/>
</dbReference>
<evidence type="ECO:0000313" key="2">
    <source>
        <dbReference type="Proteomes" id="UP001285441"/>
    </source>
</evidence>
<reference evidence="1" key="2">
    <citation type="submission" date="2023-06" db="EMBL/GenBank/DDBJ databases">
        <authorList>
            <consortium name="Lawrence Berkeley National Laboratory"/>
            <person name="Haridas S."/>
            <person name="Hensen N."/>
            <person name="Bonometti L."/>
            <person name="Westerberg I."/>
            <person name="Brannstrom I.O."/>
            <person name="Guillou S."/>
            <person name="Cros-Aarteil S."/>
            <person name="Calhoun S."/>
            <person name="Kuo A."/>
            <person name="Mondo S."/>
            <person name="Pangilinan J."/>
            <person name="Riley R."/>
            <person name="LaButti K."/>
            <person name="Andreopoulos B."/>
            <person name="Lipzen A."/>
            <person name="Chen C."/>
            <person name="Yanf M."/>
            <person name="Daum C."/>
            <person name="Ng V."/>
            <person name="Clum A."/>
            <person name="Steindorff A."/>
            <person name="Ohm R."/>
            <person name="Martin F."/>
            <person name="Silar P."/>
            <person name="Natvig D."/>
            <person name="Lalanne C."/>
            <person name="Gautier V."/>
            <person name="Ament-velasquez S.L."/>
            <person name="Kruys A."/>
            <person name="Hutchinson M.I."/>
            <person name="Powell A.J."/>
            <person name="Barry K."/>
            <person name="Miller A.N."/>
            <person name="Grigoriev I.V."/>
            <person name="Debuchy R."/>
            <person name="Gladieux P."/>
            <person name="Thoren M.H."/>
            <person name="Johannesson H."/>
        </authorList>
    </citation>
    <scope>NUCLEOTIDE SEQUENCE</scope>
    <source>
        <strain evidence="1">CBS 232.78</strain>
    </source>
</reference>
<organism evidence="1 2">
    <name type="scientific">Podospora didyma</name>
    <dbReference type="NCBI Taxonomy" id="330526"/>
    <lineage>
        <taxon>Eukaryota</taxon>
        <taxon>Fungi</taxon>
        <taxon>Dikarya</taxon>
        <taxon>Ascomycota</taxon>
        <taxon>Pezizomycotina</taxon>
        <taxon>Sordariomycetes</taxon>
        <taxon>Sordariomycetidae</taxon>
        <taxon>Sordariales</taxon>
        <taxon>Podosporaceae</taxon>
        <taxon>Podospora</taxon>
    </lineage>
</organism>
<protein>
    <submittedName>
        <fullName evidence="1">Uncharacterized protein</fullName>
    </submittedName>
</protein>
<reference evidence="1" key="1">
    <citation type="journal article" date="2023" name="Mol. Phylogenet. Evol.">
        <title>Genome-scale phylogeny and comparative genomics of the fungal order Sordariales.</title>
        <authorList>
            <person name="Hensen N."/>
            <person name="Bonometti L."/>
            <person name="Westerberg I."/>
            <person name="Brannstrom I.O."/>
            <person name="Guillou S."/>
            <person name="Cros-Aarteil S."/>
            <person name="Calhoun S."/>
            <person name="Haridas S."/>
            <person name="Kuo A."/>
            <person name="Mondo S."/>
            <person name="Pangilinan J."/>
            <person name="Riley R."/>
            <person name="LaButti K."/>
            <person name="Andreopoulos B."/>
            <person name="Lipzen A."/>
            <person name="Chen C."/>
            <person name="Yan M."/>
            <person name="Daum C."/>
            <person name="Ng V."/>
            <person name="Clum A."/>
            <person name="Steindorff A."/>
            <person name="Ohm R.A."/>
            <person name="Martin F."/>
            <person name="Silar P."/>
            <person name="Natvig D.O."/>
            <person name="Lalanne C."/>
            <person name="Gautier V."/>
            <person name="Ament-Velasquez S.L."/>
            <person name="Kruys A."/>
            <person name="Hutchinson M.I."/>
            <person name="Powell A.J."/>
            <person name="Barry K."/>
            <person name="Miller A.N."/>
            <person name="Grigoriev I.V."/>
            <person name="Debuchy R."/>
            <person name="Gladieux P."/>
            <person name="Hiltunen Thoren M."/>
            <person name="Johannesson H."/>
        </authorList>
    </citation>
    <scope>NUCLEOTIDE SEQUENCE</scope>
    <source>
        <strain evidence="1">CBS 232.78</strain>
    </source>
</reference>
<dbReference type="AlphaFoldDB" id="A0AAE0TZ70"/>
<dbReference type="EMBL" id="JAULSW010000004">
    <property type="protein sequence ID" value="KAK3384892.1"/>
    <property type="molecule type" value="Genomic_DNA"/>
</dbReference>
<comment type="caution">
    <text evidence="1">The sequence shown here is derived from an EMBL/GenBank/DDBJ whole genome shotgun (WGS) entry which is preliminary data.</text>
</comment>